<organism evidence="1 2">
    <name type="scientific">Panagrolaimus sp. JU765</name>
    <dbReference type="NCBI Taxonomy" id="591449"/>
    <lineage>
        <taxon>Eukaryota</taxon>
        <taxon>Metazoa</taxon>
        <taxon>Ecdysozoa</taxon>
        <taxon>Nematoda</taxon>
        <taxon>Chromadorea</taxon>
        <taxon>Rhabditida</taxon>
        <taxon>Tylenchina</taxon>
        <taxon>Panagrolaimomorpha</taxon>
        <taxon>Panagrolaimoidea</taxon>
        <taxon>Panagrolaimidae</taxon>
        <taxon>Panagrolaimus</taxon>
    </lineage>
</organism>
<proteinExistence type="predicted"/>
<name>A0AC34QZI8_9BILA</name>
<dbReference type="WBParaSite" id="JU765_v2.g2116.t1">
    <property type="protein sequence ID" value="JU765_v2.g2116.t1"/>
    <property type="gene ID" value="JU765_v2.g2116"/>
</dbReference>
<protein>
    <submittedName>
        <fullName evidence="2">CHD C-terminal 2 domain-containing protein</fullName>
    </submittedName>
</protein>
<reference evidence="2" key="1">
    <citation type="submission" date="2022-11" db="UniProtKB">
        <authorList>
            <consortium name="WormBaseParasite"/>
        </authorList>
    </citation>
    <scope>IDENTIFICATION</scope>
</reference>
<sequence length="112" mass="13249">MFNIADGGFTELHSLWLNEERAVTPGKENDIWHRRHDYWLLSGIVCHGYARYGEICNDPRFAIVNEPFKSEQGKGNFIDLKNKFLQRRFKLLEQALIIEEQLRRAAHLQIHE</sequence>
<accession>A0AC34QZI8</accession>
<dbReference type="Proteomes" id="UP000887576">
    <property type="component" value="Unplaced"/>
</dbReference>
<evidence type="ECO:0000313" key="2">
    <source>
        <dbReference type="WBParaSite" id="JU765_v2.g2116.t1"/>
    </source>
</evidence>
<evidence type="ECO:0000313" key="1">
    <source>
        <dbReference type="Proteomes" id="UP000887576"/>
    </source>
</evidence>